<evidence type="ECO:0000313" key="5">
    <source>
        <dbReference type="EMBL" id="PNV75843.1"/>
    </source>
</evidence>
<dbReference type="InterPro" id="IPR023198">
    <property type="entry name" value="PGP-like_dom2"/>
</dbReference>
<dbReference type="SFLD" id="SFLDS00003">
    <property type="entry name" value="Haloacid_Dehalogenase"/>
    <property type="match status" value="1"/>
</dbReference>
<dbReference type="InterPro" id="IPR050155">
    <property type="entry name" value="HAD-like_hydrolase_sf"/>
</dbReference>
<comment type="catalytic activity">
    <reaction evidence="1">
        <text>2-phosphoglycolate + H2O = glycolate + phosphate</text>
        <dbReference type="Rhea" id="RHEA:14369"/>
        <dbReference type="ChEBI" id="CHEBI:15377"/>
        <dbReference type="ChEBI" id="CHEBI:29805"/>
        <dbReference type="ChEBI" id="CHEBI:43474"/>
        <dbReference type="ChEBI" id="CHEBI:58033"/>
        <dbReference type="EC" id="3.1.3.18"/>
    </reaction>
</comment>
<sequence length="209" mass="24085">MLANYKILFWDFDGVIKESVEVKTDAYLSLFSEFGSGLQKRIREHHESNGGVSRFEKIPLYLNWAGQSENIETVNDYCLRFSKTVFQKVIDSPWVPGVQRYLRLNSQRQSNVLVTATPQKEIEEILSHLRMMGMFKMVFGAPVRKSDAIREVLQTENVSLNQACMIGDSDSDYDAAAKNGIQFVLRKTQENVEFQKRCKTHMISDFLNE</sequence>
<name>A0ABX4YKP4_9LEPT</name>
<dbReference type="Gene3D" id="1.10.150.240">
    <property type="entry name" value="Putative phosphatase, domain 2"/>
    <property type="match status" value="1"/>
</dbReference>
<evidence type="ECO:0000313" key="6">
    <source>
        <dbReference type="Proteomes" id="UP000094669"/>
    </source>
</evidence>
<gene>
    <name evidence="5" type="ORF">BES34_007390</name>
</gene>
<dbReference type="Gene3D" id="3.40.50.1000">
    <property type="entry name" value="HAD superfamily/HAD-like"/>
    <property type="match status" value="1"/>
</dbReference>
<protein>
    <recommendedName>
        <fullName evidence="4">phosphoglycolate phosphatase</fullName>
        <ecNumber evidence="4">3.1.3.18</ecNumber>
    </recommendedName>
</protein>
<organism evidence="5 6">
    <name type="scientific">Leptospira inadai serovar Lyme</name>
    <dbReference type="NCBI Taxonomy" id="293084"/>
    <lineage>
        <taxon>Bacteria</taxon>
        <taxon>Pseudomonadati</taxon>
        <taxon>Spirochaetota</taxon>
        <taxon>Spirochaetia</taxon>
        <taxon>Leptospirales</taxon>
        <taxon>Leptospiraceae</taxon>
        <taxon>Leptospira</taxon>
    </lineage>
</organism>
<dbReference type="RefSeq" id="WP_052580685.1">
    <property type="nucleotide sequence ID" value="NZ_MCRM02000005.1"/>
</dbReference>
<dbReference type="Pfam" id="PF13419">
    <property type="entry name" value="HAD_2"/>
    <property type="match status" value="1"/>
</dbReference>
<dbReference type="SUPFAM" id="SSF56784">
    <property type="entry name" value="HAD-like"/>
    <property type="match status" value="1"/>
</dbReference>
<dbReference type="PANTHER" id="PTHR43434">
    <property type="entry name" value="PHOSPHOGLYCOLATE PHOSPHATASE"/>
    <property type="match status" value="1"/>
</dbReference>
<keyword evidence="5" id="KW-0378">Hydrolase</keyword>
<comment type="pathway">
    <text evidence="2">Organic acid metabolism; glycolate biosynthesis; glycolate from 2-phosphoglycolate: step 1/1.</text>
</comment>
<dbReference type="GO" id="GO:0016787">
    <property type="term" value="F:hydrolase activity"/>
    <property type="evidence" value="ECO:0007669"/>
    <property type="project" value="UniProtKB-KW"/>
</dbReference>
<dbReference type="EC" id="3.1.3.18" evidence="4"/>
<dbReference type="InterPro" id="IPR023214">
    <property type="entry name" value="HAD_sf"/>
</dbReference>
<evidence type="ECO:0000256" key="1">
    <source>
        <dbReference type="ARBA" id="ARBA00000830"/>
    </source>
</evidence>
<dbReference type="Proteomes" id="UP000094669">
    <property type="component" value="Unassembled WGS sequence"/>
</dbReference>
<dbReference type="InterPro" id="IPR036412">
    <property type="entry name" value="HAD-like_sf"/>
</dbReference>
<comment type="similarity">
    <text evidence="3">Belongs to the HAD-like hydrolase superfamily. CbbY/CbbZ/Gph/YieH family.</text>
</comment>
<proteinExistence type="inferred from homology"/>
<dbReference type="SFLD" id="SFLDG01129">
    <property type="entry name" value="C1.5:_HAD__Beta-PGM__Phosphata"/>
    <property type="match status" value="1"/>
</dbReference>
<comment type="caution">
    <text evidence="5">The sequence shown here is derived from an EMBL/GenBank/DDBJ whole genome shotgun (WGS) entry which is preliminary data.</text>
</comment>
<keyword evidence="6" id="KW-1185">Reference proteome</keyword>
<evidence type="ECO:0000256" key="2">
    <source>
        <dbReference type="ARBA" id="ARBA00004818"/>
    </source>
</evidence>
<dbReference type="EMBL" id="MCRM02000005">
    <property type="protein sequence ID" value="PNV75843.1"/>
    <property type="molecule type" value="Genomic_DNA"/>
</dbReference>
<reference evidence="5" key="1">
    <citation type="submission" date="2018-01" db="EMBL/GenBank/DDBJ databases">
        <title>Genomic characterization of Leptospira inadai serogroup Lyme isolated from captured rat in Brazil and comparative analysis with human reference strain.</title>
        <authorList>
            <person name="Moreno L.Z."/>
            <person name="Loureiro A.P."/>
            <person name="Miraglia F."/>
            <person name="Kremer F.S."/>
            <person name="Eslabao M.R."/>
            <person name="Dellagostin O.A."/>
            <person name="Lilenbaum W."/>
            <person name="Moreno A.M."/>
        </authorList>
    </citation>
    <scope>NUCLEOTIDE SEQUENCE [LARGE SCALE GENOMIC DNA]</scope>
    <source>
        <strain evidence="5">M34/99</strain>
    </source>
</reference>
<accession>A0ABX4YKP4</accession>
<dbReference type="InterPro" id="IPR041492">
    <property type="entry name" value="HAD_2"/>
</dbReference>
<evidence type="ECO:0000256" key="4">
    <source>
        <dbReference type="ARBA" id="ARBA00013078"/>
    </source>
</evidence>
<dbReference type="PANTHER" id="PTHR43434:SF1">
    <property type="entry name" value="PHOSPHOGLYCOLATE PHOSPHATASE"/>
    <property type="match status" value="1"/>
</dbReference>
<evidence type="ECO:0000256" key="3">
    <source>
        <dbReference type="ARBA" id="ARBA00006171"/>
    </source>
</evidence>